<sequence>MFIAFYLIKIKRGEAMIDIHSKEALEAYVFSEKGLTVLDIWAAWCRPCQVMEPTLKKLEEMYSGRMKFFKLNSEELPELAQSFKVQGFPTFVIYRNGKELGRIIGYHAKDSFIKEIENFMKK</sequence>
<accession>F2BVF9</accession>
<feature type="domain" description="Thioredoxin" evidence="9">
    <location>
        <begin position="1"/>
        <end position="121"/>
    </location>
</feature>
<feature type="site" description="Deprotonates C-terminal active site Cys" evidence="7">
    <location>
        <position position="39"/>
    </location>
</feature>
<keyword evidence="3" id="KW-0249">Electron transport</keyword>
<keyword evidence="11" id="KW-1185">Reference proteome</keyword>
<evidence type="ECO:0000313" key="11">
    <source>
        <dbReference type="Proteomes" id="UP000003503"/>
    </source>
</evidence>
<dbReference type="PROSITE" id="PS51352">
    <property type="entry name" value="THIOREDOXIN_2"/>
    <property type="match status" value="1"/>
</dbReference>
<protein>
    <recommendedName>
        <fullName evidence="6">Thioredoxin</fullName>
    </recommendedName>
</protein>
<evidence type="ECO:0000256" key="1">
    <source>
        <dbReference type="ARBA" id="ARBA00008987"/>
    </source>
</evidence>
<feature type="site" description="Contributes to redox potential value" evidence="7">
    <location>
        <position position="47"/>
    </location>
</feature>
<evidence type="ECO:0000256" key="5">
    <source>
        <dbReference type="ARBA" id="ARBA00023284"/>
    </source>
</evidence>
<feature type="active site" description="Nucleophile" evidence="7">
    <location>
        <position position="45"/>
    </location>
</feature>
<feature type="active site" description="Nucleophile" evidence="7">
    <location>
        <position position="48"/>
    </location>
</feature>
<evidence type="ECO:0000313" key="10">
    <source>
        <dbReference type="EMBL" id="EGF16700.1"/>
    </source>
</evidence>
<evidence type="ECO:0000256" key="7">
    <source>
        <dbReference type="PIRSR" id="PIRSR000077-1"/>
    </source>
</evidence>
<comment type="caution">
    <text evidence="10">The sequence shown here is derived from an EMBL/GenBank/DDBJ whole genome shotgun (WGS) entry which is preliminary data.</text>
</comment>
<evidence type="ECO:0000256" key="3">
    <source>
        <dbReference type="ARBA" id="ARBA00022982"/>
    </source>
</evidence>
<dbReference type="PANTHER" id="PTHR45663">
    <property type="entry name" value="GEO12009P1"/>
    <property type="match status" value="1"/>
</dbReference>
<dbReference type="CDD" id="cd02947">
    <property type="entry name" value="TRX_family"/>
    <property type="match status" value="1"/>
</dbReference>
<dbReference type="AlphaFoldDB" id="F2BVF9"/>
<dbReference type="InterPro" id="IPR036249">
    <property type="entry name" value="Thioredoxin-like_sf"/>
</dbReference>
<dbReference type="HOGENOM" id="CLU_090389_10_1_9"/>
<dbReference type="PIRSF" id="PIRSF000077">
    <property type="entry name" value="Thioredoxin"/>
    <property type="match status" value="1"/>
</dbReference>
<dbReference type="Pfam" id="PF00085">
    <property type="entry name" value="Thioredoxin"/>
    <property type="match status" value="1"/>
</dbReference>
<comment type="similarity">
    <text evidence="1 6">Belongs to the thioredoxin family.</text>
</comment>
<keyword evidence="2" id="KW-0813">Transport</keyword>
<reference evidence="10 11" key="1">
    <citation type="submission" date="2011-02" db="EMBL/GenBank/DDBJ databases">
        <authorList>
            <person name="Muzny D."/>
            <person name="Qin X."/>
            <person name="Deng J."/>
            <person name="Jiang H."/>
            <person name="Liu Y."/>
            <person name="Qu J."/>
            <person name="Song X.-Z."/>
            <person name="Zhang L."/>
            <person name="Thornton R."/>
            <person name="Coyle M."/>
            <person name="Francisco L."/>
            <person name="Jackson L."/>
            <person name="Javaid M."/>
            <person name="Korchina V."/>
            <person name="Kovar C."/>
            <person name="Mata R."/>
            <person name="Mathew T."/>
            <person name="Ngo R."/>
            <person name="Nguyen L."/>
            <person name="Nguyen N."/>
            <person name="Okwuonu G."/>
            <person name="Ongeri F."/>
            <person name="Pham C."/>
            <person name="Simmons D."/>
            <person name="Wilczek-Boney K."/>
            <person name="Hale W."/>
            <person name="Jakkamsetti A."/>
            <person name="Pham P."/>
            <person name="Ruth R."/>
            <person name="San Lucas F."/>
            <person name="Warren J."/>
            <person name="Zhang J."/>
            <person name="Zhao Z."/>
            <person name="Zhou C."/>
            <person name="Zhu D."/>
            <person name="Lee S."/>
            <person name="Bess C."/>
            <person name="Blankenburg K."/>
            <person name="Forbes L."/>
            <person name="Fu Q."/>
            <person name="Gubbala S."/>
            <person name="Hirani K."/>
            <person name="Jayaseelan J.C."/>
            <person name="Lara F."/>
            <person name="Munidasa M."/>
            <person name="Palculict T."/>
            <person name="Patil S."/>
            <person name="Pu L.-L."/>
            <person name="Saada N."/>
            <person name="Tang L."/>
            <person name="Weissenberger G."/>
            <person name="Zhu Y."/>
            <person name="Hemphill L."/>
            <person name="Shang Y."/>
            <person name="Youmans B."/>
            <person name="Ayvaz T."/>
            <person name="Ross M."/>
            <person name="Santibanez J."/>
            <person name="Aqrawi P."/>
            <person name="Gross S."/>
            <person name="Joshi V."/>
            <person name="Fowler G."/>
            <person name="Nazareth L."/>
            <person name="Reid J."/>
            <person name="Worley K."/>
            <person name="Petrosino J."/>
            <person name="Highlander S."/>
            <person name="Gibbs R."/>
        </authorList>
    </citation>
    <scope>NUCLEOTIDE SEQUENCE [LARGE SCALE GENOMIC DNA]</scope>
    <source>
        <strain evidence="10 11">DSM 19965</strain>
    </source>
</reference>
<gene>
    <name evidence="10" type="ORF">HMPREF9083_0176</name>
</gene>
<dbReference type="GO" id="GO:0015035">
    <property type="term" value="F:protein-disulfide reductase activity"/>
    <property type="evidence" value="ECO:0007669"/>
    <property type="project" value="InterPro"/>
</dbReference>
<dbReference type="STRING" id="888062.HMPREF9083_0176"/>
<feature type="disulfide bond" description="Redox-active" evidence="8">
    <location>
        <begin position="45"/>
        <end position="48"/>
    </location>
</feature>
<evidence type="ECO:0000256" key="2">
    <source>
        <dbReference type="ARBA" id="ARBA00022448"/>
    </source>
</evidence>
<organism evidence="10 11">
    <name type="scientific">Dialister micraerophilus DSM 19965</name>
    <dbReference type="NCBI Taxonomy" id="888062"/>
    <lineage>
        <taxon>Bacteria</taxon>
        <taxon>Bacillati</taxon>
        <taxon>Bacillota</taxon>
        <taxon>Negativicutes</taxon>
        <taxon>Veillonellales</taxon>
        <taxon>Veillonellaceae</taxon>
        <taxon>Dialister</taxon>
    </lineage>
</organism>
<evidence type="ECO:0000256" key="4">
    <source>
        <dbReference type="ARBA" id="ARBA00023157"/>
    </source>
</evidence>
<dbReference type="PRINTS" id="PR00421">
    <property type="entry name" value="THIOREDOXIN"/>
</dbReference>
<name>F2BVF9_9FIRM</name>
<proteinExistence type="inferred from homology"/>
<dbReference type="GO" id="GO:0005737">
    <property type="term" value="C:cytoplasm"/>
    <property type="evidence" value="ECO:0007669"/>
    <property type="project" value="TreeGrafter"/>
</dbReference>
<dbReference type="InterPro" id="IPR013766">
    <property type="entry name" value="Thioredoxin_domain"/>
</dbReference>
<feature type="site" description="Contributes to redox potential value" evidence="7">
    <location>
        <position position="46"/>
    </location>
</feature>
<evidence type="ECO:0000259" key="9">
    <source>
        <dbReference type="PROSITE" id="PS51352"/>
    </source>
</evidence>
<keyword evidence="4 8" id="KW-1015">Disulfide bond</keyword>
<dbReference type="InterPro" id="IPR005746">
    <property type="entry name" value="Thioredoxin"/>
</dbReference>
<evidence type="ECO:0000256" key="6">
    <source>
        <dbReference type="PIRNR" id="PIRNR000077"/>
    </source>
</evidence>
<dbReference type="Proteomes" id="UP000003503">
    <property type="component" value="Unassembled WGS sequence"/>
</dbReference>
<dbReference type="PANTHER" id="PTHR45663:SF11">
    <property type="entry name" value="GEO12009P1"/>
    <property type="match status" value="1"/>
</dbReference>
<dbReference type="SUPFAM" id="SSF52833">
    <property type="entry name" value="Thioredoxin-like"/>
    <property type="match status" value="1"/>
</dbReference>
<dbReference type="EMBL" id="AFBB01000002">
    <property type="protein sequence ID" value="EGF16700.1"/>
    <property type="molecule type" value="Genomic_DNA"/>
</dbReference>
<dbReference type="Gene3D" id="3.40.30.10">
    <property type="entry name" value="Glutaredoxin"/>
    <property type="match status" value="1"/>
</dbReference>
<keyword evidence="5 8" id="KW-0676">Redox-active center</keyword>
<dbReference type="eggNOG" id="COG3118">
    <property type="taxonomic scope" value="Bacteria"/>
</dbReference>
<evidence type="ECO:0000256" key="8">
    <source>
        <dbReference type="PIRSR" id="PIRSR000077-4"/>
    </source>
</evidence>